<comment type="caution">
    <text evidence="8">The sequence shown here is derived from an EMBL/GenBank/DDBJ whole genome shotgun (WGS) entry which is preliminary data.</text>
</comment>
<keyword evidence="4 6" id="KW-0560">Oxidoreductase</keyword>
<dbReference type="InterPro" id="IPR050097">
    <property type="entry name" value="Ferredoxin-NADP_redctase_2"/>
</dbReference>
<accession>A0A2M9H6Q9</accession>
<name>A0A2M9H6Q9_9BIFI</name>
<evidence type="ECO:0000259" key="7">
    <source>
        <dbReference type="Pfam" id="PF07992"/>
    </source>
</evidence>
<dbReference type="Proteomes" id="UP000229095">
    <property type="component" value="Unassembled WGS sequence"/>
</dbReference>
<reference evidence="8 9" key="1">
    <citation type="submission" date="2017-10" db="EMBL/GenBank/DDBJ databases">
        <title>Draft genome sequences of strains TRE 1, TRE 9, TRE H and TRI 7, isolated from tamarins, belonging to four potential novel Bifidobacterium species.</title>
        <authorList>
            <person name="Mattarelli P."/>
            <person name="Modesto M."/>
            <person name="Puglisi E."/>
            <person name="Morelli L."/>
            <person name="Spezio C."/>
            <person name="Bonetti A."/>
            <person name="Sandri C."/>
        </authorList>
    </citation>
    <scope>NUCLEOTIDE SEQUENCE [LARGE SCALE GENOMIC DNA]</scope>
    <source>
        <strain evidence="9">TRE1</strain>
    </source>
</reference>
<dbReference type="SUPFAM" id="SSF51905">
    <property type="entry name" value="FAD/NAD(P)-binding domain"/>
    <property type="match status" value="1"/>
</dbReference>
<dbReference type="OrthoDB" id="109585at2"/>
<comment type="similarity">
    <text evidence="6">Belongs to the ferredoxin--NADP reductase type 2 family.</text>
</comment>
<evidence type="ECO:0000313" key="8">
    <source>
        <dbReference type="EMBL" id="PJM72503.1"/>
    </source>
</evidence>
<feature type="binding site" evidence="6">
    <location>
        <position position="140"/>
    </location>
    <ligand>
        <name>FAD</name>
        <dbReference type="ChEBI" id="CHEBI:57692"/>
    </ligand>
</feature>
<dbReference type="InterPro" id="IPR023753">
    <property type="entry name" value="FAD/NAD-binding_dom"/>
</dbReference>
<dbReference type="HAMAP" id="MF_01685">
    <property type="entry name" value="FENR2"/>
    <property type="match status" value="1"/>
</dbReference>
<gene>
    <name evidence="8" type="ORF">CS006_10305</name>
</gene>
<dbReference type="PANTHER" id="PTHR48105">
    <property type="entry name" value="THIOREDOXIN REDUCTASE 1-RELATED-RELATED"/>
    <property type="match status" value="1"/>
</dbReference>
<dbReference type="PRINTS" id="PR00368">
    <property type="entry name" value="FADPNR"/>
</dbReference>
<evidence type="ECO:0000256" key="5">
    <source>
        <dbReference type="ARBA" id="ARBA00048132"/>
    </source>
</evidence>
<proteinExistence type="inferred from homology"/>
<dbReference type="GO" id="GO:0050660">
    <property type="term" value="F:flavin adenine dinucleotide binding"/>
    <property type="evidence" value="ECO:0007669"/>
    <property type="project" value="UniProtKB-UniRule"/>
</dbReference>
<feature type="domain" description="FAD/NAD(P)-binding" evidence="7">
    <location>
        <begin position="23"/>
        <end position="310"/>
    </location>
</feature>
<comment type="cofactor">
    <cofactor evidence="6">
        <name>FAD</name>
        <dbReference type="ChEBI" id="CHEBI:57692"/>
    </cofactor>
    <text evidence="6">Binds 1 FAD per subunit.</text>
</comment>
<comment type="subunit">
    <text evidence="6">Homodimer.</text>
</comment>
<dbReference type="AlphaFoldDB" id="A0A2M9H6Q9"/>
<feature type="binding site" evidence="6">
    <location>
        <position position="304"/>
    </location>
    <ligand>
        <name>FAD</name>
        <dbReference type="ChEBI" id="CHEBI:57692"/>
    </ligand>
</feature>
<sequence>MSTTDNTAAVAADGVTGSDELVDVVVIGGGPIGMFTAFYSAMRNLSVQLIDSLPQLGGQVAALYPEKPIHDIAGFVSGTGAELIANLQKQIDSFGDRIDVHVNEEVQGLNRLDDGTFVLTTKTRSVHTRSVIVAIGSGAFAPRPLAIDYDRDGLDGSKVFYFVKRLADFEGKNVVVAGGGDAAIDWALELEKIAAHVTLVHRRDNFRALESSVAQLRESSVEILTPYKFVDVVDEGEGAGLRIDLAQVKGDDQPSLHVDALLVNYGFTSDNHLLRDWGLPVKRGDLQVNEFLETEIPGIYGVGDAVNYPGKVKLISAGFGEVPRAVNHLSEELYPDRKQPLHS</sequence>
<evidence type="ECO:0000256" key="6">
    <source>
        <dbReference type="HAMAP-Rule" id="MF_01685"/>
    </source>
</evidence>
<evidence type="ECO:0000256" key="3">
    <source>
        <dbReference type="ARBA" id="ARBA00022857"/>
    </source>
</evidence>
<feature type="binding site" evidence="6">
    <location>
        <position position="51"/>
    </location>
    <ligand>
        <name>FAD</name>
        <dbReference type="ChEBI" id="CHEBI:57692"/>
    </ligand>
</feature>
<feature type="binding site" evidence="6">
    <location>
        <position position="59"/>
    </location>
    <ligand>
        <name>FAD</name>
        <dbReference type="ChEBI" id="CHEBI:57692"/>
    </ligand>
</feature>
<dbReference type="GO" id="GO:0004791">
    <property type="term" value="F:thioredoxin-disulfide reductase (NADPH) activity"/>
    <property type="evidence" value="ECO:0007669"/>
    <property type="project" value="UniProtKB-EC"/>
</dbReference>
<dbReference type="InterPro" id="IPR022890">
    <property type="entry name" value="Fd--NADP_Rdtase_type_2"/>
</dbReference>
<dbReference type="Pfam" id="PF07992">
    <property type="entry name" value="Pyr_redox_2"/>
    <property type="match status" value="1"/>
</dbReference>
<comment type="catalytic activity">
    <reaction evidence="6">
        <text>2 reduced [2Fe-2S]-[ferredoxin] + NADP(+) + H(+) = 2 oxidized [2Fe-2S]-[ferredoxin] + NADPH</text>
        <dbReference type="Rhea" id="RHEA:20125"/>
        <dbReference type="Rhea" id="RHEA-COMP:10000"/>
        <dbReference type="Rhea" id="RHEA-COMP:10001"/>
        <dbReference type="ChEBI" id="CHEBI:15378"/>
        <dbReference type="ChEBI" id="CHEBI:33737"/>
        <dbReference type="ChEBI" id="CHEBI:33738"/>
        <dbReference type="ChEBI" id="CHEBI:57783"/>
        <dbReference type="ChEBI" id="CHEBI:58349"/>
        <dbReference type="EC" id="1.18.1.2"/>
    </reaction>
</comment>
<comment type="catalytic activity">
    <reaction evidence="5">
        <text>[thioredoxin]-dithiol + NADP(+) = [thioredoxin]-disulfide + NADPH + H(+)</text>
        <dbReference type="Rhea" id="RHEA:20345"/>
        <dbReference type="Rhea" id="RHEA-COMP:10698"/>
        <dbReference type="Rhea" id="RHEA-COMP:10700"/>
        <dbReference type="ChEBI" id="CHEBI:15378"/>
        <dbReference type="ChEBI" id="CHEBI:29950"/>
        <dbReference type="ChEBI" id="CHEBI:50058"/>
        <dbReference type="ChEBI" id="CHEBI:57783"/>
        <dbReference type="ChEBI" id="CHEBI:58349"/>
        <dbReference type="EC" id="1.8.1.9"/>
    </reaction>
</comment>
<keyword evidence="2 6" id="KW-0274">FAD</keyword>
<protein>
    <recommendedName>
        <fullName evidence="6">Ferredoxin--NADP reductase</fullName>
        <shortName evidence="6">FNR</shortName>
        <shortName evidence="6">Fd-NADP(+) reductase</shortName>
        <ecNumber evidence="6">1.18.1.2</ecNumber>
    </recommendedName>
</protein>
<comment type="caution">
    <text evidence="6">Lacks conserved residue(s) required for the propagation of feature annotation.</text>
</comment>
<dbReference type="GO" id="GO:0004324">
    <property type="term" value="F:ferredoxin-NADP+ reductase activity"/>
    <property type="evidence" value="ECO:0007669"/>
    <property type="project" value="UniProtKB-UniRule"/>
</dbReference>
<feature type="binding site" evidence="6">
    <location>
        <position position="64"/>
    </location>
    <ligand>
        <name>FAD</name>
        <dbReference type="ChEBI" id="CHEBI:57692"/>
    </ligand>
</feature>
<dbReference type="Gene3D" id="3.50.50.60">
    <property type="entry name" value="FAD/NAD(P)-binding domain"/>
    <property type="match status" value="2"/>
</dbReference>
<dbReference type="GO" id="GO:0050661">
    <property type="term" value="F:NADP binding"/>
    <property type="evidence" value="ECO:0007669"/>
    <property type="project" value="UniProtKB-UniRule"/>
</dbReference>
<dbReference type="EMBL" id="PEBI01000005">
    <property type="protein sequence ID" value="PJM72503.1"/>
    <property type="molecule type" value="Genomic_DNA"/>
</dbReference>
<keyword evidence="9" id="KW-1185">Reference proteome</keyword>
<organism evidence="8 9">
    <name type="scientific">Bifidobacterium primatium</name>
    <dbReference type="NCBI Taxonomy" id="2045438"/>
    <lineage>
        <taxon>Bacteria</taxon>
        <taxon>Bacillati</taxon>
        <taxon>Actinomycetota</taxon>
        <taxon>Actinomycetes</taxon>
        <taxon>Bifidobacteriales</taxon>
        <taxon>Bifidobacteriaceae</taxon>
        <taxon>Bifidobacterium</taxon>
    </lineage>
</organism>
<dbReference type="EC" id="1.18.1.2" evidence="6"/>
<dbReference type="InterPro" id="IPR036188">
    <property type="entry name" value="FAD/NAD-bd_sf"/>
</dbReference>
<evidence type="ECO:0000256" key="1">
    <source>
        <dbReference type="ARBA" id="ARBA00022630"/>
    </source>
</evidence>
<feature type="binding site" evidence="6">
    <location>
        <position position="106"/>
    </location>
    <ligand>
        <name>FAD</name>
        <dbReference type="ChEBI" id="CHEBI:57692"/>
    </ligand>
</feature>
<dbReference type="RefSeq" id="WP_100511732.1">
    <property type="nucleotide sequence ID" value="NZ_PEBI01000005.1"/>
</dbReference>
<evidence type="ECO:0000256" key="4">
    <source>
        <dbReference type="ARBA" id="ARBA00023002"/>
    </source>
</evidence>
<evidence type="ECO:0000313" key="9">
    <source>
        <dbReference type="Proteomes" id="UP000229095"/>
    </source>
</evidence>
<dbReference type="PRINTS" id="PR00469">
    <property type="entry name" value="PNDRDTASEII"/>
</dbReference>
<keyword evidence="3 6" id="KW-0521">NADP</keyword>
<keyword evidence="1 6" id="KW-0285">Flavoprotein</keyword>
<evidence type="ECO:0000256" key="2">
    <source>
        <dbReference type="ARBA" id="ARBA00022827"/>
    </source>
</evidence>